<sequence>MNLLFGDNYISYVIDGKNGMSFNIFGVQDIRKHDSSLKDQVTSLAFNNSNIKVIDYKVDTGISDNGFRLVNMIVTAQVLTDHIEKADKLLIQFQHEKTTTHEFGEITVQNSVPFQNEHLVPFGDYKVGYPTPALDVNIKNAGKQSISVSQVYDLTDKISYQFKDAFEIKPEEVKQIVIDSLRTKKEHDFITMTPILSYRMDDKEYLYNMPGVLYGILDSDQDKIKKITQQLKE</sequence>
<gene>
    <name evidence="1" type="ORF">NDK47_05890</name>
</gene>
<evidence type="ECO:0000313" key="2">
    <source>
        <dbReference type="Proteomes" id="UP001056500"/>
    </source>
</evidence>
<reference evidence="1" key="1">
    <citation type="submission" date="2022-06" db="EMBL/GenBank/DDBJ databases">
        <title>Genome sequencing of Brevibacillus sp. BB3-R1.</title>
        <authorList>
            <person name="Heo J."/>
            <person name="Lee D."/>
            <person name="Won M."/>
            <person name="Han B.-H."/>
            <person name="Hong S.-B."/>
            <person name="Kwon S.-W."/>
        </authorList>
    </citation>
    <scope>NUCLEOTIDE SEQUENCE</scope>
    <source>
        <strain evidence="1">BB3-R1</strain>
    </source>
</reference>
<keyword evidence="2" id="KW-1185">Reference proteome</keyword>
<organism evidence="1 2">
    <name type="scientific">Brevibacillus ruminantium</name>
    <dbReference type="NCBI Taxonomy" id="2950604"/>
    <lineage>
        <taxon>Bacteria</taxon>
        <taxon>Bacillati</taxon>
        <taxon>Bacillota</taxon>
        <taxon>Bacilli</taxon>
        <taxon>Bacillales</taxon>
        <taxon>Paenibacillaceae</taxon>
        <taxon>Brevibacillus</taxon>
    </lineage>
</organism>
<accession>A0ABY4WN58</accession>
<evidence type="ECO:0000313" key="1">
    <source>
        <dbReference type="EMBL" id="USG66829.1"/>
    </source>
</evidence>
<dbReference type="Proteomes" id="UP001056500">
    <property type="component" value="Chromosome"/>
</dbReference>
<proteinExistence type="predicted"/>
<name>A0ABY4WN58_9BACL</name>
<dbReference type="RefSeq" id="WP_251873934.1">
    <property type="nucleotide sequence ID" value="NZ_CP098755.1"/>
</dbReference>
<protein>
    <submittedName>
        <fullName evidence="1">Uncharacterized protein</fullName>
    </submittedName>
</protein>
<dbReference type="EMBL" id="CP098755">
    <property type="protein sequence ID" value="USG66829.1"/>
    <property type="molecule type" value="Genomic_DNA"/>
</dbReference>